<dbReference type="AlphaFoldDB" id="A0AAN6BQ75"/>
<reference evidence="1" key="1">
    <citation type="journal article" date="2020" name="bioRxiv">
        <title>Genomic and phenotypic heterogeneity of clinical isolates of the human pathogens Aspergillus fumigatus, Aspergillus lentulus and Aspergillus fumigatiaffinis.</title>
        <authorList>
            <person name="dos Santos R.A.C."/>
            <person name="Steenwyk J.L."/>
            <person name="Rivero-Menendez O."/>
            <person name="Mead M.E."/>
            <person name="Silva L.P."/>
            <person name="Bastos R.W."/>
            <person name="Alastruey-Izquierdo A."/>
            <person name="Goldman G.H."/>
            <person name="Rokas A."/>
        </authorList>
    </citation>
    <scope>NUCLEOTIDE SEQUENCE</scope>
    <source>
        <strain evidence="1">CNM-CM8927</strain>
    </source>
</reference>
<comment type="caution">
    <text evidence="1">The sequence shown here is derived from an EMBL/GenBank/DDBJ whole genome shotgun (WGS) entry which is preliminary data.</text>
</comment>
<sequence length="132" mass="14790">MPKMHRPDFDAFKKGPGEESTEAYMWPCINLEDLEQARPLLLLLNARARHQPHCFAHADCTAPHLGHGTGAIRSAFLNLHTMMFIGRTAPETYGELIAWDDDDDASLWLGHSEGFHAGGHGLVLRIPFRLHP</sequence>
<reference evidence="1" key="2">
    <citation type="submission" date="2020-04" db="EMBL/GenBank/DDBJ databases">
        <authorList>
            <person name="Santos R.A.C."/>
            <person name="Steenwyk J.L."/>
            <person name="Rivero-Menendez O."/>
            <person name="Mead M.E."/>
            <person name="Silva L.P."/>
            <person name="Bastos R.W."/>
            <person name="Alastruey-Izquierdo A."/>
            <person name="Goldman G.H."/>
            <person name="Rokas A."/>
        </authorList>
    </citation>
    <scope>NUCLEOTIDE SEQUENCE</scope>
    <source>
        <strain evidence="1">CNM-CM8927</strain>
    </source>
</reference>
<dbReference type="EMBL" id="JAAAPU010000036">
    <property type="protein sequence ID" value="KAF4205865.1"/>
    <property type="molecule type" value="Genomic_DNA"/>
</dbReference>
<protein>
    <submittedName>
        <fullName evidence="1">Uncharacterized protein</fullName>
    </submittedName>
</protein>
<evidence type="ECO:0000313" key="2">
    <source>
        <dbReference type="Proteomes" id="UP000649114"/>
    </source>
</evidence>
<dbReference type="PANTHER" id="PTHR40788">
    <property type="entry name" value="CLR5 DOMAIN-CONTAINING PROTEIN-RELATED"/>
    <property type="match status" value="1"/>
</dbReference>
<accession>A0AAN6BQ75</accession>
<gene>
    <name evidence="1" type="ORF">CNMCM8927_005593</name>
</gene>
<organism evidence="1 2">
    <name type="scientific">Aspergillus lentulus</name>
    <dbReference type="NCBI Taxonomy" id="293939"/>
    <lineage>
        <taxon>Eukaryota</taxon>
        <taxon>Fungi</taxon>
        <taxon>Dikarya</taxon>
        <taxon>Ascomycota</taxon>
        <taxon>Pezizomycotina</taxon>
        <taxon>Eurotiomycetes</taxon>
        <taxon>Eurotiomycetidae</taxon>
        <taxon>Eurotiales</taxon>
        <taxon>Aspergillaceae</taxon>
        <taxon>Aspergillus</taxon>
        <taxon>Aspergillus subgen. Fumigati</taxon>
    </lineage>
</organism>
<dbReference type="PANTHER" id="PTHR40788:SF2">
    <property type="entry name" value="CLR5 DOMAIN-CONTAINING PROTEIN"/>
    <property type="match status" value="1"/>
</dbReference>
<name>A0AAN6BQ75_ASPLE</name>
<dbReference type="Proteomes" id="UP000649114">
    <property type="component" value="Unassembled WGS sequence"/>
</dbReference>
<evidence type="ECO:0000313" key="1">
    <source>
        <dbReference type="EMBL" id="KAF4205865.1"/>
    </source>
</evidence>
<proteinExistence type="predicted"/>